<dbReference type="Gene3D" id="1.10.790.20">
    <property type="entry name" value="Domain of unknown function DUF1476"/>
    <property type="match status" value="1"/>
</dbReference>
<sequence length="103" mass="11406">MNSFKDREVAFENKFAHDEEMQFKAFARRNKLIGLWAAGLLGKTGADADAYAMEVVRADFQEAGHEDVYRKLAADLGDKADEATIRAKLAELLGTAKAQLVDE</sequence>
<dbReference type="EMBL" id="QFPW01000002">
    <property type="protein sequence ID" value="PZQ51315.1"/>
    <property type="molecule type" value="Genomic_DNA"/>
</dbReference>
<gene>
    <name evidence="1" type="ORF">DI556_03860</name>
</gene>
<dbReference type="InterPro" id="IPR009945">
    <property type="entry name" value="ATPase_inh_sub_z"/>
</dbReference>
<evidence type="ECO:0000313" key="2">
    <source>
        <dbReference type="Proteomes" id="UP000249185"/>
    </source>
</evidence>
<accession>A0A2W5NKD4</accession>
<comment type="caution">
    <text evidence="1">The sequence shown here is derived from an EMBL/GenBank/DDBJ whole genome shotgun (WGS) entry which is preliminary data.</text>
</comment>
<reference evidence="1 2" key="1">
    <citation type="submission" date="2017-08" db="EMBL/GenBank/DDBJ databases">
        <title>Infants hospitalized years apart are colonized by the same room-sourced microbial strains.</title>
        <authorList>
            <person name="Brooks B."/>
            <person name="Olm M.R."/>
            <person name="Firek B.A."/>
            <person name="Baker R."/>
            <person name="Thomas B.C."/>
            <person name="Morowitz M.J."/>
            <person name="Banfield J.F."/>
        </authorList>
    </citation>
    <scope>NUCLEOTIDE SEQUENCE [LARGE SCALE GENOMIC DNA]</scope>
    <source>
        <strain evidence="1">S2_005_002_R2_34</strain>
    </source>
</reference>
<dbReference type="Pfam" id="PF07345">
    <property type="entry name" value="ATPaseInh_sub_z"/>
    <property type="match status" value="1"/>
</dbReference>
<dbReference type="AlphaFoldDB" id="A0A2W5NKD4"/>
<protein>
    <submittedName>
        <fullName evidence="1">DUF1476 domain-containing protein</fullName>
    </submittedName>
</protein>
<organism evidence="1 2">
    <name type="scientific">Rhodovulum sulfidophilum</name>
    <name type="common">Rhodobacter sulfidophilus</name>
    <dbReference type="NCBI Taxonomy" id="35806"/>
    <lineage>
        <taxon>Bacteria</taxon>
        <taxon>Pseudomonadati</taxon>
        <taxon>Pseudomonadota</taxon>
        <taxon>Alphaproteobacteria</taxon>
        <taxon>Rhodobacterales</taxon>
        <taxon>Paracoccaceae</taxon>
        <taxon>Rhodovulum</taxon>
    </lineage>
</organism>
<dbReference type="InterPro" id="IPR038293">
    <property type="entry name" value="ATPase_inh_sub_z_sf"/>
</dbReference>
<evidence type="ECO:0000313" key="1">
    <source>
        <dbReference type="EMBL" id="PZQ51315.1"/>
    </source>
</evidence>
<name>A0A2W5NKD4_RHOSU</name>
<dbReference type="Proteomes" id="UP000249185">
    <property type="component" value="Unassembled WGS sequence"/>
</dbReference>
<dbReference type="PIRSF" id="PIRSF031780">
    <property type="entry name" value="UCP031780"/>
    <property type="match status" value="1"/>
</dbReference>
<proteinExistence type="predicted"/>